<comment type="caution">
    <text evidence="1">The sequence shown here is derived from an EMBL/GenBank/DDBJ whole genome shotgun (WGS) entry which is preliminary data.</text>
</comment>
<reference evidence="1" key="1">
    <citation type="journal article" date="2014" name="Front. Microbiol.">
        <title>High frequency of phylogenetically diverse reductive dehalogenase-homologous genes in deep subseafloor sedimentary metagenomes.</title>
        <authorList>
            <person name="Kawai M."/>
            <person name="Futagami T."/>
            <person name="Toyoda A."/>
            <person name="Takaki Y."/>
            <person name="Nishi S."/>
            <person name="Hori S."/>
            <person name="Arai W."/>
            <person name="Tsubouchi T."/>
            <person name="Morono Y."/>
            <person name="Uchiyama I."/>
            <person name="Ito T."/>
            <person name="Fujiyama A."/>
            <person name="Inagaki F."/>
            <person name="Takami H."/>
        </authorList>
    </citation>
    <scope>NUCLEOTIDE SEQUENCE</scope>
    <source>
        <strain evidence="1">Expedition CK06-06</strain>
    </source>
</reference>
<name>X1D6S3_9ZZZZ</name>
<dbReference type="Gene3D" id="2.160.20.10">
    <property type="entry name" value="Single-stranded right-handed beta-helix, Pectin lyase-like"/>
    <property type="match status" value="1"/>
</dbReference>
<dbReference type="EMBL" id="BART01032913">
    <property type="protein sequence ID" value="GAH15927.1"/>
    <property type="molecule type" value="Genomic_DNA"/>
</dbReference>
<dbReference type="SUPFAM" id="SSF51126">
    <property type="entry name" value="Pectin lyase-like"/>
    <property type="match status" value="1"/>
</dbReference>
<dbReference type="InterPro" id="IPR012334">
    <property type="entry name" value="Pectin_lyas_fold"/>
</dbReference>
<evidence type="ECO:0000313" key="1">
    <source>
        <dbReference type="EMBL" id="GAH15927.1"/>
    </source>
</evidence>
<proteinExistence type="predicted"/>
<organism evidence="1">
    <name type="scientific">marine sediment metagenome</name>
    <dbReference type="NCBI Taxonomy" id="412755"/>
    <lineage>
        <taxon>unclassified sequences</taxon>
        <taxon>metagenomes</taxon>
        <taxon>ecological metagenomes</taxon>
    </lineage>
</organism>
<accession>X1D6S3</accession>
<protein>
    <submittedName>
        <fullName evidence="1">Uncharacterized protein</fullName>
    </submittedName>
</protein>
<feature type="non-terminal residue" evidence="1">
    <location>
        <position position="213"/>
    </location>
</feature>
<dbReference type="AlphaFoldDB" id="X1D6S3"/>
<gene>
    <name evidence="1" type="ORF">S01H4_56741</name>
</gene>
<dbReference type="InterPro" id="IPR011050">
    <property type="entry name" value="Pectin_lyase_fold/virulence"/>
</dbReference>
<sequence>MFSGGTTASAANGLAIYNNNGVVDVTNSTFANHLGDPTDSVVYSHMQYGGSTTITNSILWNDNVAEIGGVDGVGTVTVSYSDVQGGYTGTGNINRDPLFVNAADSQNGGLALDIGSPCWDAGEDDNVIGSEDITGAPREVDVPGIGTVDVPPEETDSVDMGAYEHQYELQVTVDSLHTADHTPELIGTVTHPHAGVAVTVNGNQYLAANNGDG</sequence>